<evidence type="ECO:0000313" key="2">
    <source>
        <dbReference type="EMBL" id="CAK7945540.1"/>
    </source>
</evidence>
<feature type="region of interest" description="Disordered" evidence="1">
    <location>
        <begin position="191"/>
        <end position="229"/>
    </location>
</feature>
<comment type="caution">
    <text evidence="2">The sequence shown here is derived from an EMBL/GenBank/DDBJ whole genome shotgun (WGS) entry which is preliminary data.</text>
</comment>
<evidence type="ECO:0000256" key="1">
    <source>
        <dbReference type="SAM" id="MobiDB-lite"/>
    </source>
</evidence>
<evidence type="ECO:0000313" key="3">
    <source>
        <dbReference type="Proteomes" id="UP001162060"/>
    </source>
</evidence>
<name>A0AAV1VHR9_9STRA</name>
<proteinExistence type="predicted"/>
<dbReference type="Proteomes" id="UP001162060">
    <property type="component" value="Unassembled WGS sequence"/>
</dbReference>
<dbReference type="EMBL" id="CAKLBY020000331">
    <property type="protein sequence ID" value="CAK7945540.1"/>
    <property type="molecule type" value="Genomic_DNA"/>
</dbReference>
<accession>A0AAV1VHR9</accession>
<protein>
    <submittedName>
        <fullName evidence="2">Uncharacterized protein</fullName>
    </submittedName>
</protein>
<organism evidence="2 3">
    <name type="scientific">Peronospora matthiolae</name>
    <dbReference type="NCBI Taxonomy" id="2874970"/>
    <lineage>
        <taxon>Eukaryota</taxon>
        <taxon>Sar</taxon>
        <taxon>Stramenopiles</taxon>
        <taxon>Oomycota</taxon>
        <taxon>Peronosporomycetes</taxon>
        <taxon>Peronosporales</taxon>
        <taxon>Peronosporaceae</taxon>
        <taxon>Peronospora</taxon>
    </lineage>
</organism>
<sequence length="456" mass="51568">MASLPRLLRFCDYLDKRLHTSSLSLLRRILTDYYAGNEHTLVDFIRLGAAVVSVMPIERSSPRFQDAAAQLLREQKQPTAPSDKTLFIPIAGTFSNQKPVQDPPQACVFRFLLARVATKNISWLRDLFQEFCAGDDALLREFVQRGTGPICVIPVDIQALRAAASLPLKAEVSTTMDMEQATSIGDTSNAAVMVPSPKKRGRKRKMDQRQISGATNTTGLAIESNESRQNEAEIVATTERMPSVVASPGVDDIRQRAMAMMEQIEAKEPWKKVFKPDKLSMPFSRVRFPKLVKALHEFWKWHARAVWERKFWSPLSCFRTPALHTERRGRQRRAQSFFETRVLTLVFEELGASFFVNMDRRATLCSGWFYLDQVVDLFTLAQRHGLVTCLKYLESEAFKRFPVVPGDTRHFFTRTNGKSQSMWSSTPSLQPALEEIVAAKAKANSRNSDDGSSAAR</sequence>
<feature type="compositionally biased region" description="Polar residues" evidence="1">
    <location>
        <begin position="209"/>
        <end position="219"/>
    </location>
</feature>
<reference evidence="2" key="1">
    <citation type="submission" date="2024-01" db="EMBL/GenBank/DDBJ databases">
        <authorList>
            <person name="Webb A."/>
        </authorList>
    </citation>
    <scope>NUCLEOTIDE SEQUENCE</scope>
    <source>
        <strain evidence="2">Pm1</strain>
    </source>
</reference>
<dbReference type="AlphaFoldDB" id="A0AAV1VHR9"/>
<gene>
    <name evidence="2" type="ORF">PM001_LOCUS30690</name>
</gene>
<feature type="compositionally biased region" description="Basic residues" evidence="1">
    <location>
        <begin position="197"/>
        <end position="206"/>
    </location>
</feature>